<dbReference type="GO" id="GO:0007165">
    <property type="term" value="P:signal transduction"/>
    <property type="evidence" value="ECO:0007669"/>
    <property type="project" value="InterPro"/>
</dbReference>
<evidence type="ECO:0000259" key="1">
    <source>
        <dbReference type="PROSITE" id="PS50851"/>
    </source>
</evidence>
<name>A0A563VMR2_9CYAN</name>
<keyword evidence="3" id="KW-1185">Reference proteome</keyword>
<dbReference type="SMART" id="SM00260">
    <property type="entry name" value="CheW"/>
    <property type="match status" value="1"/>
</dbReference>
<dbReference type="EMBL" id="CAACVJ010000071">
    <property type="protein sequence ID" value="VEP12744.1"/>
    <property type="molecule type" value="Genomic_DNA"/>
</dbReference>
<proteinExistence type="predicted"/>
<dbReference type="Gene3D" id="2.40.50.180">
    <property type="entry name" value="CheA-289, Domain 4"/>
    <property type="match status" value="1"/>
</dbReference>
<dbReference type="GO" id="GO:0005829">
    <property type="term" value="C:cytosol"/>
    <property type="evidence" value="ECO:0007669"/>
    <property type="project" value="TreeGrafter"/>
</dbReference>
<dbReference type="Proteomes" id="UP000320055">
    <property type="component" value="Unassembled WGS sequence"/>
</dbReference>
<dbReference type="PANTHER" id="PTHR22617">
    <property type="entry name" value="CHEMOTAXIS SENSOR HISTIDINE KINASE-RELATED"/>
    <property type="match status" value="1"/>
</dbReference>
<evidence type="ECO:0000313" key="3">
    <source>
        <dbReference type="Proteomes" id="UP000320055"/>
    </source>
</evidence>
<protein>
    <submittedName>
        <fullName evidence="2">Chemotaxis signal transduction protein</fullName>
    </submittedName>
</protein>
<dbReference type="SUPFAM" id="SSF50341">
    <property type="entry name" value="CheW-like"/>
    <property type="match status" value="1"/>
</dbReference>
<sequence>MKTSNAVSRITDNLQELFKAKLASGDAYIRIQITSDMTALLSMEQVQESLVIDTEKITSLPSMPESAIGIMSSRNRVFCVFDLAQLLALPSSLGSPRQYQVIVLQTIEEQPIYIGLAVTRLQGMVRLPVEKIQSSLDAFPSELASYLSGAVIEEETVIPILEFNSIFKALAQLNE</sequence>
<dbReference type="Pfam" id="PF01584">
    <property type="entry name" value="CheW"/>
    <property type="match status" value="1"/>
</dbReference>
<accession>A0A563VMR2</accession>
<dbReference type="RefSeq" id="WP_144870798.1">
    <property type="nucleotide sequence ID" value="NZ_LR213913.1"/>
</dbReference>
<dbReference type="InterPro" id="IPR002545">
    <property type="entry name" value="CheW-lke_dom"/>
</dbReference>
<evidence type="ECO:0000313" key="2">
    <source>
        <dbReference type="EMBL" id="VEP12744.1"/>
    </source>
</evidence>
<feature type="domain" description="CheW-like" evidence="1">
    <location>
        <begin position="25"/>
        <end position="172"/>
    </location>
</feature>
<dbReference type="OrthoDB" id="456080at2"/>
<dbReference type="Gene3D" id="2.30.30.40">
    <property type="entry name" value="SH3 Domains"/>
    <property type="match status" value="1"/>
</dbReference>
<dbReference type="PROSITE" id="PS50851">
    <property type="entry name" value="CHEW"/>
    <property type="match status" value="1"/>
</dbReference>
<dbReference type="AlphaFoldDB" id="A0A563VMR2"/>
<dbReference type="InterPro" id="IPR039315">
    <property type="entry name" value="CheW"/>
</dbReference>
<dbReference type="InterPro" id="IPR036061">
    <property type="entry name" value="CheW-like_dom_sf"/>
</dbReference>
<dbReference type="PANTHER" id="PTHR22617:SF23">
    <property type="entry name" value="CHEMOTAXIS PROTEIN CHEW"/>
    <property type="match status" value="1"/>
</dbReference>
<organism evidence="2 3">
    <name type="scientific">Hyella patelloides LEGE 07179</name>
    <dbReference type="NCBI Taxonomy" id="945734"/>
    <lineage>
        <taxon>Bacteria</taxon>
        <taxon>Bacillati</taxon>
        <taxon>Cyanobacteriota</taxon>
        <taxon>Cyanophyceae</taxon>
        <taxon>Pleurocapsales</taxon>
        <taxon>Hyellaceae</taxon>
        <taxon>Hyella</taxon>
    </lineage>
</organism>
<gene>
    <name evidence="2" type="ORF">H1P_1620010</name>
</gene>
<reference evidence="2 3" key="1">
    <citation type="submission" date="2019-01" db="EMBL/GenBank/DDBJ databases">
        <authorList>
            <person name="Brito A."/>
        </authorList>
    </citation>
    <scope>NUCLEOTIDE SEQUENCE [LARGE SCALE GENOMIC DNA]</scope>
    <source>
        <strain evidence="2">1</strain>
    </source>
</reference>
<dbReference type="GO" id="GO:0006935">
    <property type="term" value="P:chemotaxis"/>
    <property type="evidence" value="ECO:0007669"/>
    <property type="project" value="InterPro"/>
</dbReference>